<gene>
    <name evidence="1" type="ORF">M6B38_312815</name>
</gene>
<sequence>MEVDPISSTWSPLSPPPDHHRLLLRHPSFISCHGSLLQPSSLVRGRLSPPSLYVASMEAKGDSVFVVEESSSIYEEVRMQRETWRDMVVCDGGGGRKIVVASRGRGRLTVMDVPTAGLAAAEGGPGRGG</sequence>
<evidence type="ECO:0000313" key="2">
    <source>
        <dbReference type="Proteomes" id="UP001140949"/>
    </source>
</evidence>
<dbReference type="Proteomes" id="UP001140949">
    <property type="component" value="Unassembled WGS sequence"/>
</dbReference>
<accession>A0AAX6HHN0</accession>
<organism evidence="1 2">
    <name type="scientific">Iris pallida</name>
    <name type="common">Sweet iris</name>
    <dbReference type="NCBI Taxonomy" id="29817"/>
    <lineage>
        <taxon>Eukaryota</taxon>
        <taxon>Viridiplantae</taxon>
        <taxon>Streptophyta</taxon>
        <taxon>Embryophyta</taxon>
        <taxon>Tracheophyta</taxon>
        <taxon>Spermatophyta</taxon>
        <taxon>Magnoliopsida</taxon>
        <taxon>Liliopsida</taxon>
        <taxon>Asparagales</taxon>
        <taxon>Iridaceae</taxon>
        <taxon>Iridoideae</taxon>
        <taxon>Irideae</taxon>
        <taxon>Iris</taxon>
    </lineage>
</organism>
<proteinExistence type="predicted"/>
<reference evidence="1" key="1">
    <citation type="journal article" date="2023" name="GigaByte">
        <title>Genome assembly of the bearded iris, Iris pallida Lam.</title>
        <authorList>
            <person name="Bruccoleri R.E."/>
            <person name="Oakeley E.J."/>
            <person name="Faust A.M.E."/>
            <person name="Altorfer M."/>
            <person name="Dessus-Babus S."/>
            <person name="Burckhardt D."/>
            <person name="Oertli M."/>
            <person name="Naumann U."/>
            <person name="Petersen F."/>
            <person name="Wong J."/>
        </authorList>
    </citation>
    <scope>NUCLEOTIDE SEQUENCE</scope>
    <source>
        <strain evidence="1">GSM-AAB239-AS_SAM_17_03QT</strain>
    </source>
</reference>
<dbReference type="AlphaFoldDB" id="A0AAX6HHN0"/>
<comment type="caution">
    <text evidence="1">The sequence shown here is derived from an EMBL/GenBank/DDBJ whole genome shotgun (WGS) entry which is preliminary data.</text>
</comment>
<reference evidence="1" key="2">
    <citation type="submission" date="2023-04" db="EMBL/GenBank/DDBJ databases">
        <authorList>
            <person name="Bruccoleri R.E."/>
            <person name="Oakeley E.J."/>
            <person name="Faust A.-M."/>
            <person name="Dessus-Babus S."/>
            <person name="Altorfer M."/>
            <person name="Burckhardt D."/>
            <person name="Oertli M."/>
            <person name="Naumann U."/>
            <person name="Petersen F."/>
            <person name="Wong J."/>
        </authorList>
    </citation>
    <scope>NUCLEOTIDE SEQUENCE</scope>
    <source>
        <strain evidence="1">GSM-AAB239-AS_SAM_17_03QT</strain>
        <tissue evidence="1">Leaf</tissue>
    </source>
</reference>
<protein>
    <submittedName>
        <fullName evidence="1">Uncharacterized protein</fullName>
    </submittedName>
</protein>
<name>A0AAX6HHN0_IRIPA</name>
<dbReference type="EMBL" id="JANAVB010009596">
    <property type="protein sequence ID" value="KAJ6840127.1"/>
    <property type="molecule type" value="Genomic_DNA"/>
</dbReference>
<keyword evidence="2" id="KW-1185">Reference proteome</keyword>
<evidence type="ECO:0000313" key="1">
    <source>
        <dbReference type="EMBL" id="KAJ6840127.1"/>
    </source>
</evidence>